<dbReference type="Proteomes" id="UP001054945">
    <property type="component" value="Unassembled WGS sequence"/>
</dbReference>
<dbReference type="PANTHER" id="PTHR11439">
    <property type="entry name" value="GAG-POL-RELATED RETROTRANSPOSON"/>
    <property type="match status" value="1"/>
</dbReference>
<evidence type="ECO:0000313" key="2">
    <source>
        <dbReference type="Proteomes" id="UP001054945"/>
    </source>
</evidence>
<comment type="caution">
    <text evidence="1">The sequence shown here is derived from an EMBL/GenBank/DDBJ whole genome shotgun (WGS) entry which is preliminary data.</text>
</comment>
<accession>A0AAV4SFY0</accession>
<dbReference type="EMBL" id="BPLR01009476">
    <property type="protein sequence ID" value="GIY32219.1"/>
    <property type="molecule type" value="Genomic_DNA"/>
</dbReference>
<name>A0AAV4SFY0_CAEEX</name>
<proteinExistence type="predicted"/>
<protein>
    <recommendedName>
        <fullName evidence="3">LAGLIDADG homing endonuclease</fullName>
    </recommendedName>
</protein>
<dbReference type="PANTHER" id="PTHR11439:SF483">
    <property type="entry name" value="PEPTIDE SYNTHASE GLIP-LIKE, PUTATIVE (AFU_ORTHOLOGUE AFUA_3G12920)-RELATED"/>
    <property type="match status" value="1"/>
</dbReference>
<evidence type="ECO:0000313" key="1">
    <source>
        <dbReference type="EMBL" id="GIY32219.1"/>
    </source>
</evidence>
<gene>
    <name evidence="1" type="ORF">CEXT_248991</name>
</gene>
<reference evidence="1 2" key="1">
    <citation type="submission" date="2021-06" db="EMBL/GenBank/DDBJ databases">
        <title>Caerostris extrusa draft genome.</title>
        <authorList>
            <person name="Kono N."/>
            <person name="Arakawa K."/>
        </authorList>
    </citation>
    <scope>NUCLEOTIDE SEQUENCE [LARGE SCALE GENOMIC DNA]</scope>
</reference>
<keyword evidence="2" id="KW-1185">Reference proteome</keyword>
<dbReference type="AlphaFoldDB" id="A0AAV4SFY0"/>
<dbReference type="CDD" id="cd09272">
    <property type="entry name" value="RNase_HI_RT_Ty1"/>
    <property type="match status" value="1"/>
</dbReference>
<sequence length="157" mass="18182">MFTKYMMLQIGPTTESIHNQLSEYLTNCCNSISWSTKKQNCVTMSSSKAEYISAANAADEIQWLIQFTDDLGLSRKRPISLYKDNKSCLMLSQTKCEKYNLIILSYPERPPRKISDKCTIYTKSRNDCGQTDFLTFTIRLPHLQFEKSETCYNLLLD</sequence>
<organism evidence="1 2">
    <name type="scientific">Caerostris extrusa</name>
    <name type="common">Bark spider</name>
    <name type="synonym">Caerostris bankana</name>
    <dbReference type="NCBI Taxonomy" id="172846"/>
    <lineage>
        <taxon>Eukaryota</taxon>
        <taxon>Metazoa</taxon>
        <taxon>Ecdysozoa</taxon>
        <taxon>Arthropoda</taxon>
        <taxon>Chelicerata</taxon>
        <taxon>Arachnida</taxon>
        <taxon>Araneae</taxon>
        <taxon>Araneomorphae</taxon>
        <taxon>Entelegynae</taxon>
        <taxon>Araneoidea</taxon>
        <taxon>Araneidae</taxon>
        <taxon>Caerostris</taxon>
    </lineage>
</organism>
<evidence type="ECO:0008006" key="3">
    <source>
        <dbReference type="Google" id="ProtNLM"/>
    </source>
</evidence>